<evidence type="ECO:0000313" key="3">
    <source>
        <dbReference type="Proteomes" id="UP000605568"/>
    </source>
</evidence>
<dbReference type="InterPro" id="IPR050721">
    <property type="entry name" value="Trk_Ktr_HKT_K-transport"/>
</dbReference>
<dbReference type="PANTHER" id="PTHR43833">
    <property type="entry name" value="POTASSIUM CHANNEL PROTEIN 2-RELATED-RELATED"/>
    <property type="match status" value="1"/>
</dbReference>
<dbReference type="InterPro" id="IPR036291">
    <property type="entry name" value="NAD(P)-bd_dom_sf"/>
</dbReference>
<protein>
    <recommendedName>
        <fullName evidence="1">RCK N-terminal domain-containing protein</fullName>
    </recommendedName>
</protein>
<gene>
    <name evidence="2" type="ORF">GCM10017774_42960</name>
</gene>
<dbReference type="Gene3D" id="3.40.50.720">
    <property type="entry name" value="NAD(P)-binding Rossmann-like Domain"/>
    <property type="match status" value="1"/>
</dbReference>
<dbReference type="Pfam" id="PF02254">
    <property type="entry name" value="TrkA_N"/>
    <property type="match status" value="1"/>
</dbReference>
<dbReference type="EMBL" id="BNAR01000006">
    <property type="protein sequence ID" value="GHH44074.1"/>
    <property type="molecule type" value="Genomic_DNA"/>
</dbReference>
<evidence type="ECO:0000313" key="2">
    <source>
        <dbReference type="EMBL" id="GHH44074.1"/>
    </source>
</evidence>
<dbReference type="InterPro" id="IPR003148">
    <property type="entry name" value="RCK_N"/>
</dbReference>
<keyword evidence="3" id="KW-1185">Reference proteome</keyword>
<sequence length="126" mass="13095">MTGSTVVVGYGDAAMDVLRHLPLTPDNPDVLVLDPDPLALIGAMANGARVARGNGRDLDALRRADVPSATRVIIAVPIDLDGLLITMAVRQLNKTATIVAAARDRGSQGLFTRLGADEVFVHAGSA</sequence>
<feature type="domain" description="RCK N-terminal" evidence="1">
    <location>
        <begin position="6"/>
        <end position="120"/>
    </location>
</feature>
<comment type="caution">
    <text evidence="2">The sequence shown here is derived from an EMBL/GenBank/DDBJ whole genome shotgun (WGS) entry which is preliminary data.</text>
</comment>
<dbReference type="PANTHER" id="PTHR43833:SF9">
    <property type="entry name" value="POTASSIUM CHANNEL PROTEIN YUGO-RELATED"/>
    <property type="match status" value="1"/>
</dbReference>
<dbReference type="RefSeq" id="WP_191300202.1">
    <property type="nucleotide sequence ID" value="NZ_BNAR01000006.1"/>
</dbReference>
<organism evidence="2 3">
    <name type="scientific">Lentzea cavernae</name>
    <dbReference type="NCBI Taxonomy" id="2020703"/>
    <lineage>
        <taxon>Bacteria</taxon>
        <taxon>Bacillati</taxon>
        <taxon>Actinomycetota</taxon>
        <taxon>Actinomycetes</taxon>
        <taxon>Pseudonocardiales</taxon>
        <taxon>Pseudonocardiaceae</taxon>
        <taxon>Lentzea</taxon>
    </lineage>
</organism>
<reference evidence="3" key="1">
    <citation type="journal article" date="2019" name="Int. J. Syst. Evol. Microbiol.">
        <title>The Global Catalogue of Microorganisms (GCM) 10K type strain sequencing project: providing services to taxonomists for standard genome sequencing and annotation.</title>
        <authorList>
            <consortium name="The Broad Institute Genomics Platform"/>
            <consortium name="The Broad Institute Genome Sequencing Center for Infectious Disease"/>
            <person name="Wu L."/>
            <person name="Ma J."/>
        </authorList>
    </citation>
    <scope>NUCLEOTIDE SEQUENCE [LARGE SCALE GENOMIC DNA]</scope>
    <source>
        <strain evidence="3">CGMCC 4.7367</strain>
    </source>
</reference>
<dbReference type="Proteomes" id="UP000605568">
    <property type="component" value="Unassembled WGS sequence"/>
</dbReference>
<evidence type="ECO:0000259" key="1">
    <source>
        <dbReference type="Pfam" id="PF02254"/>
    </source>
</evidence>
<proteinExistence type="predicted"/>
<dbReference type="SUPFAM" id="SSF51735">
    <property type="entry name" value="NAD(P)-binding Rossmann-fold domains"/>
    <property type="match status" value="1"/>
</dbReference>
<name>A0ABQ3MJD4_9PSEU</name>
<accession>A0ABQ3MJD4</accession>